<feature type="region of interest" description="Disordered" evidence="1">
    <location>
        <begin position="96"/>
        <end position="139"/>
    </location>
</feature>
<keyword evidence="2" id="KW-1185">Reference proteome</keyword>
<dbReference type="Proteomes" id="UP000694843">
    <property type="component" value="Unplaced"/>
</dbReference>
<gene>
    <name evidence="3" type="primary">LOC108677437</name>
</gene>
<feature type="region of interest" description="Disordered" evidence="1">
    <location>
        <begin position="178"/>
        <end position="213"/>
    </location>
</feature>
<organism evidence="2 3">
    <name type="scientific">Hyalella azteca</name>
    <name type="common">Amphipod</name>
    <dbReference type="NCBI Taxonomy" id="294128"/>
    <lineage>
        <taxon>Eukaryota</taxon>
        <taxon>Metazoa</taxon>
        <taxon>Ecdysozoa</taxon>
        <taxon>Arthropoda</taxon>
        <taxon>Crustacea</taxon>
        <taxon>Multicrustacea</taxon>
        <taxon>Malacostraca</taxon>
        <taxon>Eumalacostraca</taxon>
        <taxon>Peracarida</taxon>
        <taxon>Amphipoda</taxon>
        <taxon>Senticaudata</taxon>
        <taxon>Talitrida</taxon>
        <taxon>Talitroidea</taxon>
        <taxon>Hyalellidae</taxon>
        <taxon>Hyalella</taxon>
    </lineage>
</organism>
<protein>
    <submittedName>
        <fullName evidence="3">Uncharacterized protein LOC108677437</fullName>
    </submittedName>
</protein>
<evidence type="ECO:0000256" key="1">
    <source>
        <dbReference type="SAM" id="MobiDB-lite"/>
    </source>
</evidence>
<sequence length="242" mass="25809">MSVMPRKCGTCQWFIGSAALAEAALAEGVGGGGGGSTILLFLQPRATSSSNKLEVTTLPPAALYLPILFFAVAPAVGASSNKLELPQAVCEECGRPFKGTSPTSKAAKADAARRQQEEKEAEEAAARAEAARRQQEEKEAHDAALASLLERVERLQLELREKDTEIFALRQENKELREEKRVEATEAAPPEAAEAAPPEAVRPLTSDLRTSQESCADETLANIATIEAIISEAGKVNDILDL</sequence>
<dbReference type="GeneID" id="108677437"/>
<evidence type="ECO:0000313" key="2">
    <source>
        <dbReference type="Proteomes" id="UP000694843"/>
    </source>
</evidence>
<accession>A0A8B7P4T1</accession>
<feature type="compositionally biased region" description="Low complexity" evidence="1">
    <location>
        <begin position="185"/>
        <end position="199"/>
    </location>
</feature>
<proteinExistence type="predicted"/>
<dbReference type="KEGG" id="hazt:108677437"/>
<evidence type="ECO:0000313" key="3">
    <source>
        <dbReference type="RefSeq" id="XP_018021144.1"/>
    </source>
</evidence>
<dbReference type="AlphaFoldDB" id="A0A8B7P4T1"/>
<name>A0A8B7P4T1_HYAAZ</name>
<dbReference type="RefSeq" id="XP_018021144.1">
    <property type="nucleotide sequence ID" value="XM_018165655.2"/>
</dbReference>
<feature type="compositionally biased region" description="Basic and acidic residues" evidence="1">
    <location>
        <begin position="107"/>
        <end position="139"/>
    </location>
</feature>
<reference evidence="3" key="1">
    <citation type="submission" date="2025-08" db="UniProtKB">
        <authorList>
            <consortium name="RefSeq"/>
        </authorList>
    </citation>
    <scope>IDENTIFICATION</scope>
    <source>
        <tissue evidence="3">Whole organism</tissue>
    </source>
</reference>